<dbReference type="InterPro" id="IPR002401">
    <property type="entry name" value="Cyt_P450_E_grp-I"/>
</dbReference>
<reference evidence="4 5" key="1">
    <citation type="submission" date="2022-12" db="EMBL/GenBank/DDBJ databases">
        <title>Chromosome-level genome of Tegillarca granosa.</title>
        <authorList>
            <person name="Kim J."/>
        </authorList>
    </citation>
    <scope>NUCLEOTIDE SEQUENCE [LARGE SCALE GENOMIC DNA]</scope>
    <source>
        <strain evidence="4">Teg-2019</strain>
        <tissue evidence="4">Adductor muscle</tissue>
    </source>
</reference>
<keyword evidence="5" id="KW-1185">Reference proteome</keyword>
<dbReference type="PANTHER" id="PTHR24300:SF403">
    <property type="entry name" value="CYTOCHROME P450 306A1"/>
    <property type="match status" value="1"/>
</dbReference>
<comment type="caution">
    <text evidence="4">The sequence shown here is derived from an EMBL/GenBank/DDBJ whole genome shotgun (WGS) entry which is preliminary data.</text>
</comment>
<dbReference type="Pfam" id="PF00067">
    <property type="entry name" value="p450"/>
    <property type="match status" value="1"/>
</dbReference>
<comment type="similarity">
    <text evidence="1">Belongs to the cytochrome P450 family.</text>
</comment>
<proteinExistence type="inferred from homology"/>
<gene>
    <name evidence="4" type="ORF">KUTeg_009527</name>
</gene>
<evidence type="ECO:0000313" key="4">
    <source>
        <dbReference type="EMBL" id="KAJ8312154.1"/>
    </source>
</evidence>
<evidence type="ECO:0008006" key="6">
    <source>
        <dbReference type="Google" id="ProtNLM"/>
    </source>
</evidence>
<evidence type="ECO:0000256" key="2">
    <source>
        <dbReference type="ARBA" id="ARBA00022723"/>
    </source>
</evidence>
<evidence type="ECO:0000313" key="5">
    <source>
        <dbReference type="Proteomes" id="UP001217089"/>
    </source>
</evidence>
<accession>A0ABQ9F450</accession>
<dbReference type="PANTHER" id="PTHR24300">
    <property type="entry name" value="CYTOCHROME P450 508A4-RELATED"/>
    <property type="match status" value="1"/>
</dbReference>
<dbReference type="SUPFAM" id="SSF48264">
    <property type="entry name" value="Cytochrome P450"/>
    <property type="match status" value="1"/>
</dbReference>
<protein>
    <recommendedName>
        <fullName evidence="6">Cytochrome P450</fullName>
    </recommendedName>
</protein>
<evidence type="ECO:0000256" key="1">
    <source>
        <dbReference type="ARBA" id="ARBA00010617"/>
    </source>
</evidence>
<dbReference type="InterPro" id="IPR050182">
    <property type="entry name" value="Cytochrome_P450_fam2"/>
</dbReference>
<organism evidence="4 5">
    <name type="scientific">Tegillarca granosa</name>
    <name type="common">Malaysian cockle</name>
    <name type="synonym">Anadara granosa</name>
    <dbReference type="NCBI Taxonomy" id="220873"/>
    <lineage>
        <taxon>Eukaryota</taxon>
        <taxon>Metazoa</taxon>
        <taxon>Spiralia</taxon>
        <taxon>Lophotrochozoa</taxon>
        <taxon>Mollusca</taxon>
        <taxon>Bivalvia</taxon>
        <taxon>Autobranchia</taxon>
        <taxon>Pteriomorphia</taxon>
        <taxon>Arcoida</taxon>
        <taxon>Arcoidea</taxon>
        <taxon>Arcidae</taxon>
        <taxon>Tegillarca</taxon>
    </lineage>
</organism>
<keyword evidence="3" id="KW-0408">Iron</keyword>
<name>A0ABQ9F450_TEGGR</name>
<evidence type="ECO:0000256" key="3">
    <source>
        <dbReference type="ARBA" id="ARBA00023004"/>
    </source>
</evidence>
<dbReference type="PRINTS" id="PR00463">
    <property type="entry name" value="EP450I"/>
</dbReference>
<dbReference type="InterPro" id="IPR001128">
    <property type="entry name" value="Cyt_P450"/>
</dbReference>
<dbReference type="Proteomes" id="UP001217089">
    <property type="component" value="Unassembled WGS sequence"/>
</dbReference>
<dbReference type="EMBL" id="JARBDR010000440">
    <property type="protein sequence ID" value="KAJ8312154.1"/>
    <property type="molecule type" value="Genomic_DNA"/>
</dbReference>
<dbReference type="Gene3D" id="1.10.630.10">
    <property type="entry name" value="Cytochrome P450"/>
    <property type="match status" value="1"/>
</dbReference>
<dbReference type="InterPro" id="IPR036396">
    <property type="entry name" value="Cyt_P450_sf"/>
</dbReference>
<sequence>MNKSSNILTMYKYEDNYFKGILKNLEPMFHCLQPDSLSLFLPFGIFLTFLPHIQKCLLLIEKCSANLNAAILGKKLFDHCQKHSRKENIAEDNQESFVSMFLRGKDRSDSKSKKYFTNYEKERCALDLFFAGSETTSSTLRWLLLYMIEFPEVQEKCFQEIKKVVGDIDETISLGHKSKLPYVSATIMEVMRSAVIVTKLTPREAKENTTLQGHFVKRGSLVLVDISSVMTDKKYWKEPKIFKPERFLDEEGNIRKSRRCIFFSTDKKRPRSCPGEIFASELTFVSFANLIANFKFIKEDDNDLNDLGIIFRVSNSCRDYRLRAVLRHN</sequence>
<keyword evidence="2" id="KW-0479">Metal-binding</keyword>
<dbReference type="PRINTS" id="PR00385">
    <property type="entry name" value="P450"/>
</dbReference>